<dbReference type="EMBL" id="CP136958">
    <property type="protein sequence ID" value="WOT02917.1"/>
    <property type="molecule type" value="Genomic_DNA"/>
</dbReference>
<evidence type="ECO:0000313" key="2">
    <source>
        <dbReference type="Proteomes" id="UP000234560"/>
    </source>
</evidence>
<dbReference type="Proteomes" id="UP000234560">
    <property type="component" value="Chromosome"/>
</dbReference>
<organism evidence="1 2">
    <name type="scientific">Corynebacterium pyruviciproducens</name>
    <dbReference type="NCBI Taxonomy" id="598660"/>
    <lineage>
        <taxon>Bacteria</taxon>
        <taxon>Bacillati</taxon>
        <taxon>Actinomycetota</taxon>
        <taxon>Actinomycetes</taxon>
        <taxon>Mycobacteriales</taxon>
        <taxon>Corynebacteriaceae</taxon>
        <taxon>Corynebacterium</taxon>
    </lineage>
</organism>
<gene>
    <name evidence="1" type="ORF">CYJ47_03875</name>
</gene>
<dbReference type="AlphaFoldDB" id="A0AAF1BX02"/>
<name>A0AAF1BX02_9CORY</name>
<reference evidence="1" key="2">
    <citation type="submission" date="2023-10" db="EMBL/GenBank/DDBJ databases">
        <authorList>
            <person name="Choi B."/>
        </authorList>
    </citation>
    <scope>NUCLEOTIDE SEQUENCE</scope>
    <source>
        <strain evidence="1">UMB0763</strain>
    </source>
</reference>
<evidence type="ECO:0000313" key="1">
    <source>
        <dbReference type="EMBL" id="WOT02917.1"/>
    </source>
</evidence>
<dbReference type="RefSeq" id="WP_276848822.1">
    <property type="nucleotide sequence ID" value="NZ_CAMIHY010000034.1"/>
</dbReference>
<dbReference type="KEGG" id="cpyr:CYJ47_03875"/>
<sequence>MEALVNLAIGDAVGVLKGGIGCLRVVNGAPTAADRPQNLTR</sequence>
<proteinExistence type="predicted"/>
<reference evidence="1" key="1">
    <citation type="submission" date="2017-12" db="EMBL/GenBank/DDBJ databases">
        <authorList>
            <person name="Thomas-White K."/>
            <person name="Wolfe A.J."/>
        </authorList>
    </citation>
    <scope>NUCLEOTIDE SEQUENCE</scope>
    <source>
        <strain evidence="1">UMB0763</strain>
    </source>
</reference>
<accession>A0AAF1BX02</accession>
<protein>
    <submittedName>
        <fullName evidence="1">Uncharacterized protein</fullName>
    </submittedName>
</protein>